<protein>
    <submittedName>
        <fullName evidence="2">Glycosyltransferase involved in cell wall biosynthesis</fullName>
    </submittedName>
</protein>
<comment type="caution">
    <text evidence="2">The sequence shown here is derived from an EMBL/GenBank/DDBJ whole genome shotgun (WGS) entry which is preliminary data.</text>
</comment>
<keyword evidence="2" id="KW-0808">Transferase</keyword>
<gene>
    <name evidence="2" type="ORF">BXY57_1024</name>
</gene>
<dbReference type="Pfam" id="PF00535">
    <property type="entry name" value="Glycos_transf_2"/>
    <property type="match status" value="1"/>
</dbReference>
<dbReference type="RefSeq" id="WP_100314055.1">
    <property type="nucleotide sequence ID" value="NZ_PGFG01000001.1"/>
</dbReference>
<organism evidence="2 3">
    <name type="scientific">Thermoflavifilum aggregans</name>
    <dbReference type="NCBI Taxonomy" id="454188"/>
    <lineage>
        <taxon>Bacteria</taxon>
        <taxon>Pseudomonadati</taxon>
        <taxon>Bacteroidota</taxon>
        <taxon>Chitinophagia</taxon>
        <taxon>Chitinophagales</taxon>
        <taxon>Chitinophagaceae</taxon>
        <taxon>Thermoflavifilum</taxon>
    </lineage>
</organism>
<name>A0A2M9CU52_9BACT</name>
<dbReference type="SUPFAM" id="SSF53448">
    <property type="entry name" value="Nucleotide-diphospho-sugar transferases"/>
    <property type="match status" value="1"/>
</dbReference>
<dbReference type="Proteomes" id="UP000230000">
    <property type="component" value="Unassembled WGS sequence"/>
</dbReference>
<sequence length="252" mass="29205">MGNGHLPTLSIITVCYQAGKFIERTIQSVITQTYPHIEYIIVDGGSTDETISIIHRYADRISKWISEKDKGLYDAMNKGLRLATGDYVMFLNADDYLYANHTIEQIFASCKQADACYGETMFVDAAGNPVGLRSAVTPHRLPEKLNWKSLKYGMTVSHQSFIVRRELAPYFDIRYRVCADIDWMIACLKRCQTVCHTRIVISCFRTGGLSKQRQHRAWKERYLILQKHYGVFPNFFHHLLIVLRYLFSGRRY</sequence>
<reference evidence="2 3" key="1">
    <citation type="submission" date="2017-11" db="EMBL/GenBank/DDBJ databases">
        <title>Genomic Encyclopedia of Archaeal and Bacterial Type Strains, Phase II (KMG-II): From Individual Species to Whole Genera.</title>
        <authorList>
            <person name="Goeker M."/>
        </authorList>
    </citation>
    <scope>NUCLEOTIDE SEQUENCE [LARGE SCALE GENOMIC DNA]</scope>
    <source>
        <strain evidence="2 3">DSM 27268</strain>
    </source>
</reference>
<dbReference type="Gene3D" id="3.90.550.10">
    <property type="entry name" value="Spore Coat Polysaccharide Biosynthesis Protein SpsA, Chain A"/>
    <property type="match status" value="1"/>
</dbReference>
<dbReference type="AlphaFoldDB" id="A0A2M9CU52"/>
<dbReference type="InterPro" id="IPR029044">
    <property type="entry name" value="Nucleotide-diphossugar_trans"/>
</dbReference>
<dbReference type="GO" id="GO:0016758">
    <property type="term" value="F:hexosyltransferase activity"/>
    <property type="evidence" value="ECO:0007669"/>
    <property type="project" value="UniProtKB-ARBA"/>
</dbReference>
<dbReference type="InterPro" id="IPR001173">
    <property type="entry name" value="Glyco_trans_2-like"/>
</dbReference>
<evidence type="ECO:0000313" key="2">
    <source>
        <dbReference type="EMBL" id="PJJ75447.1"/>
    </source>
</evidence>
<accession>A0A2M9CU52</accession>
<evidence type="ECO:0000259" key="1">
    <source>
        <dbReference type="Pfam" id="PF00535"/>
    </source>
</evidence>
<dbReference type="EMBL" id="PGFG01000001">
    <property type="protein sequence ID" value="PJJ75447.1"/>
    <property type="molecule type" value="Genomic_DNA"/>
</dbReference>
<keyword evidence="3" id="KW-1185">Reference proteome</keyword>
<dbReference type="PANTHER" id="PTHR22916">
    <property type="entry name" value="GLYCOSYLTRANSFERASE"/>
    <property type="match status" value="1"/>
</dbReference>
<dbReference type="OrthoDB" id="9788101at2"/>
<dbReference type="PANTHER" id="PTHR22916:SF67">
    <property type="entry name" value="COLANIC ACID BIOSYNTHESIS GLYCOSYL TRANSFERASE WCAE-RELATED"/>
    <property type="match status" value="1"/>
</dbReference>
<feature type="domain" description="Glycosyltransferase 2-like" evidence="1">
    <location>
        <begin position="10"/>
        <end position="165"/>
    </location>
</feature>
<dbReference type="CDD" id="cd06433">
    <property type="entry name" value="GT_2_WfgS_like"/>
    <property type="match status" value="1"/>
</dbReference>
<evidence type="ECO:0000313" key="3">
    <source>
        <dbReference type="Proteomes" id="UP000230000"/>
    </source>
</evidence>
<proteinExistence type="predicted"/>